<dbReference type="EMBL" id="BMQC01000007">
    <property type="protein sequence ID" value="GGK30171.1"/>
    <property type="molecule type" value="Genomic_DNA"/>
</dbReference>
<evidence type="ECO:0000313" key="3">
    <source>
        <dbReference type="Proteomes" id="UP000662200"/>
    </source>
</evidence>
<dbReference type="AlphaFoldDB" id="A0A8J3FHU9"/>
<name>A0A8J3FHU9_9ACTN</name>
<evidence type="ECO:0000256" key="1">
    <source>
        <dbReference type="SAM" id="MobiDB-lite"/>
    </source>
</evidence>
<sequence length="554" mass="58710">MTYQRFLDEAHVYWRGHLAPAHGDQLVVADGSHRDPRALIRVLTLANAVRRLHPARLVLIGPAPADGAEADAAPLAALAAAYAVDEVVDLAGRTDRQVTALAARAAGAAAPPVEVHGLTPYVDTGYRRRGGGPLTPLRRTAPEYQLAALRARARAAVYDEILAAGRPVALVAVDPTDDHAGLAVRAARRAHVPVLTVVPRGGLRAYCLFPGHGDPAVPYAEALQPLVGEFFGRHVWSRRAELAEAADRTVWRVGRGLDRPVGRRPDAVELADPAARRQVRAHVAARYGLRPDRPTVVVAHRPVTEAPTGIADEVADWYARTAQYAHELPAANWLLLDHPAQDDRTGSVAALAAYHSDAGHLRFLPGGTLSRNALLSLADLAVVLHGRLPATLAGYGLPVLAAGRGPWGDCGFTTAVADPAGYADQLADGVTALTAGHPPVRGGQVARARLWRWLTEAGADVASGLVPHWDLWPAEHLLRAMTVHLRQVEPDGEPVFAAVARMFAQRQPMLTRLDLAAPGQSRRAAAPAVPHTRAPDPGPVAGTAHRAGAAAVAE</sequence>
<accession>A0A8J3FHU9</accession>
<reference evidence="2" key="1">
    <citation type="journal article" date="2014" name="Int. J. Syst. Evol. Microbiol.">
        <title>Complete genome sequence of Corynebacterium casei LMG S-19264T (=DSM 44701T), isolated from a smear-ripened cheese.</title>
        <authorList>
            <consortium name="US DOE Joint Genome Institute (JGI-PGF)"/>
            <person name="Walter F."/>
            <person name="Albersmeier A."/>
            <person name="Kalinowski J."/>
            <person name="Ruckert C."/>
        </authorList>
    </citation>
    <scope>NUCLEOTIDE SEQUENCE</scope>
    <source>
        <strain evidence="2">JCM 3091</strain>
    </source>
</reference>
<reference evidence="2" key="2">
    <citation type="submission" date="2020-09" db="EMBL/GenBank/DDBJ databases">
        <authorList>
            <person name="Sun Q."/>
            <person name="Ohkuma M."/>
        </authorList>
    </citation>
    <scope>NUCLEOTIDE SEQUENCE</scope>
    <source>
        <strain evidence="2">JCM 3091</strain>
    </source>
</reference>
<dbReference type="Proteomes" id="UP000662200">
    <property type="component" value="Unassembled WGS sequence"/>
</dbReference>
<evidence type="ECO:0000313" key="2">
    <source>
        <dbReference type="EMBL" id="GGK30171.1"/>
    </source>
</evidence>
<comment type="caution">
    <text evidence="2">The sequence shown here is derived from an EMBL/GenBank/DDBJ whole genome shotgun (WGS) entry which is preliminary data.</text>
</comment>
<feature type="compositionally biased region" description="Low complexity" evidence="1">
    <location>
        <begin position="540"/>
        <end position="554"/>
    </location>
</feature>
<gene>
    <name evidence="2" type="ORF">GCM10010124_23670</name>
</gene>
<keyword evidence="3" id="KW-1185">Reference proteome</keyword>
<proteinExistence type="predicted"/>
<protein>
    <submittedName>
        <fullName evidence="2">Uncharacterized protein</fullName>
    </submittedName>
</protein>
<dbReference type="SUPFAM" id="SSF53756">
    <property type="entry name" value="UDP-Glycosyltransferase/glycogen phosphorylase"/>
    <property type="match status" value="1"/>
</dbReference>
<feature type="region of interest" description="Disordered" evidence="1">
    <location>
        <begin position="518"/>
        <end position="554"/>
    </location>
</feature>
<organism evidence="2 3">
    <name type="scientific">Pilimelia terevasa</name>
    <dbReference type="NCBI Taxonomy" id="53372"/>
    <lineage>
        <taxon>Bacteria</taxon>
        <taxon>Bacillati</taxon>
        <taxon>Actinomycetota</taxon>
        <taxon>Actinomycetes</taxon>
        <taxon>Micromonosporales</taxon>
        <taxon>Micromonosporaceae</taxon>
        <taxon>Pilimelia</taxon>
    </lineage>
</organism>